<dbReference type="GO" id="GO:0004803">
    <property type="term" value="F:transposase activity"/>
    <property type="evidence" value="ECO:0007669"/>
    <property type="project" value="InterPro"/>
</dbReference>
<evidence type="ECO:0000313" key="2">
    <source>
        <dbReference type="Proteomes" id="UP000199040"/>
    </source>
</evidence>
<dbReference type="Pfam" id="PF01527">
    <property type="entry name" value="HTH_Tnp_1"/>
    <property type="match status" value="1"/>
</dbReference>
<dbReference type="Proteomes" id="UP000199040">
    <property type="component" value="Unassembled WGS sequence"/>
</dbReference>
<evidence type="ECO:0000313" key="1">
    <source>
        <dbReference type="EMBL" id="SFH99178.1"/>
    </source>
</evidence>
<dbReference type="SUPFAM" id="SSF48295">
    <property type="entry name" value="TrpR-like"/>
    <property type="match status" value="1"/>
</dbReference>
<dbReference type="GO" id="GO:0043565">
    <property type="term" value="F:sequence-specific DNA binding"/>
    <property type="evidence" value="ECO:0007669"/>
    <property type="project" value="InterPro"/>
</dbReference>
<dbReference type="GO" id="GO:0006313">
    <property type="term" value="P:DNA transposition"/>
    <property type="evidence" value="ECO:0007669"/>
    <property type="project" value="InterPro"/>
</dbReference>
<dbReference type="STRING" id="442341.SAMN04487959_1146"/>
<reference evidence="1 2" key="1">
    <citation type="submission" date="2016-10" db="EMBL/GenBank/DDBJ databases">
        <authorList>
            <person name="de Groot N.N."/>
        </authorList>
    </citation>
    <scope>NUCLEOTIDE SEQUENCE [LARGE SCALE GENOMIC DNA]</scope>
    <source>
        <strain evidence="1 2">CGMCC 1.6848</strain>
    </source>
</reference>
<dbReference type="AlphaFoldDB" id="A0A1I3EJY0"/>
<proteinExistence type="predicted"/>
<dbReference type="EMBL" id="FOPY01000014">
    <property type="protein sequence ID" value="SFH99178.1"/>
    <property type="molecule type" value="Genomic_DNA"/>
</dbReference>
<protein>
    <submittedName>
        <fullName evidence="1">Transposase</fullName>
    </submittedName>
</protein>
<gene>
    <name evidence="1" type="ORF">SAMN04487959_1146</name>
</gene>
<dbReference type="RefSeq" id="WP_092848688.1">
    <property type="nucleotide sequence ID" value="NZ_FOPY01000014.1"/>
</dbReference>
<name>A0A1I3EJY0_9GAMM</name>
<dbReference type="InterPro" id="IPR010921">
    <property type="entry name" value="Trp_repressor/repl_initiator"/>
</dbReference>
<accession>A0A1I3EJY0</accession>
<organism evidence="1 2">
    <name type="scientific">Modicisalibacter xianhensis</name>
    <dbReference type="NCBI Taxonomy" id="442341"/>
    <lineage>
        <taxon>Bacteria</taxon>
        <taxon>Pseudomonadati</taxon>
        <taxon>Pseudomonadota</taxon>
        <taxon>Gammaproteobacteria</taxon>
        <taxon>Oceanospirillales</taxon>
        <taxon>Halomonadaceae</taxon>
        <taxon>Modicisalibacter</taxon>
    </lineage>
</organism>
<dbReference type="InterPro" id="IPR002514">
    <property type="entry name" value="Transposase_8"/>
</dbReference>
<sequence length="122" mass="13270">MSELSVLEAPRKRRRCTAEFKARIAEACQQPDASVASVALEHALNANLVHKWIREARRSAPVSDTPAFIPLPMASTTAPVAAQRQNVESIRLSIPGTKGTITIEWPVADAEGCRALLRDLLS</sequence>
<dbReference type="NCBIfam" id="NF047595">
    <property type="entry name" value="IS66_ISRel24_TnpA"/>
    <property type="match status" value="1"/>
</dbReference>
<keyword evidence="2" id="KW-1185">Reference proteome</keyword>